<dbReference type="EMBL" id="BBMS01000142">
    <property type="protein sequence ID" value="GAL31244.1"/>
    <property type="molecule type" value="Genomic_DNA"/>
</dbReference>
<keyword evidence="1" id="KW-1133">Transmembrane helix</keyword>
<proteinExistence type="predicted"/>
<keyword evidence="1" id="KW-0812">Transmembrane</keyword>
<protein>
    <submittedName>
        <fullName evidence="2">Uncharacterized protein</fullName>
    </submittedName>
</protein>
<sequence length="50" mass="6000">MQNNYEPVLWKKTFQEEVAREVVQAQRRGLHWPSFSFGVVFAVLMTNLMW</sequence>
<reference evidence="3" key="1">
    <citation type="submission" date="2014-09" db="EMBL/GenBank/DDBJ databases">
        <title>Vibrio variabilis JCM 19239. (C206) whole genome shotgun sequence.</title>
        <authorList>
            <person name="Sawabe T."/>
            <person name="Meirelles P."/>
            <person name="Nakanishi M."/>
            <person name="Sayaka M."/>
            <person name="Hattori M."/>
            <person name="Ohkuma M."/>
        </authorList>
    </citation>
    <scope>NUCLEOTIDE SEQUENCE [LARGE SCALE GENOMIC DNA]</scope>
    <source>
        <strain evidence="3">JCM 19239</strain>
    </source>
</reference>
<dbReference type="Proteomes" id="UP000029223">
    <property type="component" value="Unassembled WGS sequence"/>
</dbReference>
<comment type="caution">
    <text evidence="2">The sequence shown here is derived from an EMBL/GenBank/DDBJ whole genome shotgun (WGS) entry which is preliminary data.</text>
</comment>
<accession>A0ABQ0JR64</accession>
<feature type="transmembrane region" description="Helical" evidence="1">
    <location>
        <begin position="30"/>
        <end position="49"/>
    </location>
</feature>
<keyword evidence="1" id="KW-0472">Membrane</keyword>
<keyword evidence="3" id="KW-1185">Reference proteome</keyword>
<gene>
    <name evidence="2" type="ORF">JCM19239_3142</name>
</gene>
<reference evidence="3" key="2">
    <citation type="submission" date="2014-09" db="EMBL/GenBank/DDBJ databases">
        <authorList>
            <consortium name="NBRP consortium"/>
            <person name="Sawabe T."/>
            <person name="Meirelles P."/>
            <person name="Nakanishi M."/>
            <person name="Sayaka M."/>
            <person name="Hattori M."/>
            <person name="Ohkuma M."/>
        </authorList>
    </citation>
    <scope>NUCLEOTIDE SEQUENCE [LARGE SCALE GENOMIC DNA]</scope>
    <source>
        <strain evidence="3">JCM 19239</strain>
    </source>
</reference>
<evidence type="ECO:0000313" key="3">
    <source>
        <dbReference type="Proteomes" id="UP000029223"/>
    </source>
</evidence>
<name>A0ABQ0JR64_9VIBR</name>
<evidence type="ECO:0000313" key="2">
    <source>
        <dbReference type="EMBL" id="GAL31244.1"/>
    </source>
</evidence>
<organism evidence="2 3">
    <name type="scientific">Vibrio variabilis</name>
    <dbReference type="NCBI Taxonomy" id="990271"/>
    <lineage>
        <taxon>Bacteria</taxon>
        <taxon>Pseudomonadati</taxon>
        <taxon>Pseudomonadota</taxon>
        <taxon>Gammaproteobacteria</taxon>
        <taxon>Vibrionales</taxon>
        <taxon>Vibrionaceae</taxon>
        <taxon>Vibrio</taxon>
    </lineage>
</organism>
<evidence type="ECO:0000256" key="1">
    <source>
        <dbReference type="SAM" id="Phobius"/>
    </source>
</evidence>